<evidence type="ECO:0000313" key="2">
    <source>
        <dbReference type="Proteomes" id="UP001056120"/>
    </source>
</evidence>
<gene>
    <name evidence="1" type="ORF">L1987_48908</name>
</gene>
<dbReference type="EMBL" id="CM042033">
    <property type="protein sequence ID" value="KAI3774356.1"/>
    <property type="molecule type" value="Genomic_DNA"/>
</dbReference>
<keyword evidence="2" id="KW-1185">Reference proteome</keyword>
<proteinExistence type="predicted"/>
<protein>
    <submittedName>
        <fullName evidence="1">Uncharacterized protein</fullName>
    </submittedName>
</protein>
<comment type="caution">
    <text evidence="1">The sequence shown here is derived from an EMBL/GenBank/DDBJ whole genome shotgun (WGS) entry which is preliminary data.</text>
</comment>
<organism evidence="1 2">
    <name type="scientific">Smallanthus sonchifolius</name>
    <dbReference type="NCBI Taxonomy" id="185202"/>
    <lineage>
        <taxon>Eukaryota</taxon>
        <taxon>Viridiplantae</taxon>
        <taxon>Streptophyta</taxon>
        <taxon>Embryophyta</taxon>
        <taxon>Tracheophyta</taxon>
        <taxon>Spermatophyta</taxon>
        <taxon>Magnoliopsida</taxon>
        <taxon>eudicotyledons</taxon>
        <taxon>Gunneridae</taxon>
        <taxon>Pentapetalae</taxon>
        <taxon>asterids</taxon>
        <taxon>campanulids</taxon>
        <taxon>Asterales</taxon>
        <taxon>Asteraceae</taxon>
        <taxon>Asteroideae</taxon>
        <taxon>Heliantheae alliance</taxon>
        <taxon>Millerieae</taxon>
        <taxon>Smallanthus</taxon>
    </lineage>
</organism>
<name>A0ACB9FUC7_9ASTR</name>
<accession>A0ACB9FUC7</accession>
<reference evidence="2" key="1">
    <citation type="journal article" date="2022" name="Mol. Ecol. Resour.">
        <title>The genomes of chicory, endive, great burdock and yacon provide insights into Asteraceae palaeo-polyploidization history and plant inulin production.</title>
        <authorList>
            <person name="Fan W."/>
            <person name="Wang S."/>
            <person name="Wang H."/>
            <person name="Wang A."/>
            <person name="Jiang F."/>
            <person name="Liu H."/>
            <person name="Zhao H."/>
            <person name="Xu D."/>
            <person name="Zhang Y."/>
        </authorList>
    </citation>
    <scope>NUCLEOTIDE SEQUENCE [LARGE SCALE GENOMIC DNA]</scope>
    <source>
        <strain evidence="2">cv. Yunnan</strain>
    </source>
</reference>
<dbReference type="Proteomes" id="UP001056120">
    <property type="component" value="Linkage Group LG16"/>
</dbReference>
<reference evidence="1 2" key="2">
    <citation type="journal article" date="2022" name="Mol. Ecol. Resour.">
        <title>The genomes of chicory, endive, great burdock and yacon provide insights into Asteraceae paleo-polyploidization history and plant inulin production.</title>
        <authorList>
            <person name="Fan W."/>
            <person name="Wang S."/>
            <person name="Wang H."/>
            <person name="Wang A."/>
            <person name="Jiang F."/>
            <person name="Liu H."/>
            <person name="Zhao H."/>
            <person name="Xu D."/>
            <person name="Zhang Y."/>
        </authorList>
    </citation>
    <scope>NUCLEOTIDE SEQUENCE [LARGE SCALE GENOMIC DNA]</scope>
    <source>
        <strain evidence="2">cv. Yunnan</strain>
        <tissue evidence="1">Leaves</tissue>
    </source>
</reference>
<evidence type="ECO:0000313" key="1">
    <source>
        <dbReference type="EMBL" id="KAI3774356.1"/>
    </source>
</evidence>
<sequence length="219" mass="24530">MSSGDQDSRGFLPPSTTVCTHELHRQPPLTSTTPTVTNPHHLPGFTTLPLPQTTSNDVSCISQESDLAAALDRAIFKIRDAVAAATTVDTRNPIRRTKSDTTSSAYRKHQTRRNPLRRTISDVITSPATGTRKACSSPRSRNTVPESSNREESLRNKAIVEHDEGREECVGFKRLDECDEECIGFNRLDDGALRIQMRCSCRKHFEILHNHIGCFYRLI</sequence>